<feature type="region of interest" description="Disordered" evidence="3">
    <location>
        <begin position="202"/>
        <end position="228"/>
    </location>
</feature>
<feature type="compositionally biased region" description="Basic and acidic residues" evidence="3">
    <location>
        <begin position="61"/>
        <end position="73"/>
    </location>
</feature>
<dbReference type="PANTHER" id="PTHR14965">
    <property type="entry name" value="SI:CH73-248E21.1"/>
    <property type="match status" value="1"/>
</dbReference>
<dbReference type="Proteomes" id="UP000694421">
    <property type="component" value="Unplaced"/>
</dbReference>
<name>A0A8D0E832_SALMN</name>
<reference evidence="4" key="1">
    <citation type="submission" date="2025-05" db="UniProtKB">
        <authorList>
            <consortium name="Ensembl"/>
        </authorList>
    </citation>
    <scope>IDENTIFICATION</scope>
</reference>
<evidence type="ECO:0000256" key="1">
    <source>
        <dbReference type="ARBA" id="ARBA00022553"/>
    </source>
</evidence>
<feature type="compositionally biased region" description="Basic residues" evidence="3">
    <location>
        <begin position="118"/>
        <end position="127"/>
    </location>
</feature>
<evidence type="ECO:0000313" key="4">
    <source>
        <dbReference type="Ensembl" id="ENSSMRP00000027885.1"/>
    </source>
</evidence>
<dbReference type="PANTHER" id="PTHR14965:SF2">
    <property type="entry name" value="BCL-2-LIKE PROTEIN 12"/>
    <property type="match status" value="1"/>
</dbReference>
<dbReference type="GO" id="GO:0006915">
    <property type="term" value="P:apoptotic process"/>
    <property type="evidence" value="ECO:0007669"/>
    <property type="project" value="UniProtKB-KW"/>
</dbReference>
<organism evidence="4 5">
    <name type="scientific">Salvator merianae</name>
    <name type="common">Argentine black and white tegu</name>
    <name type="synonym">Tupinambis merianae</name>
    <dbReference type="NCBI Taxonomy" id="96440"/>
    <lineage>
        <taxon>Eukaryota</taxon>
        <taxon>Metazoa</taxon>
        <taxon>Chordata</taxon>
        <taxon>Craniata</taxon>
        <taxon>Vertebrata</taxon>
        <taxon>Euteleostomi</taxon>
        <taxon>Lepidosauria</taxon>
        <taxon>Squamata</taxon>
        <taxon>Bifurcata</taxon>
        <taxon>Unidentata</taxon>
        <taxon>Episquamata</taxon>
        <taxon>Laterata</taxon>
        <taxon>Teiioidea</taxon>
        <taxon>Teiidae</taxon>
        <taxon>Salvator</taxon>
    </lineage>
</organism>
<feature type="region of interest" description="Disordered" evidence="3">
    <location>
        <begin position="27"/>
        <end position="127"/>
    </location>
</feature>
<dbReference type="Ensembl" id="ENSSMRT00000032549.1">
    <property type="protein sequence ID" value="ENSSMRP00000027887.1"/>
    <property type="gene ID" value="ENSSMRG00000021480.1"/>
</dbReference>
<feature type="compositionally biased region" description="Basic residues" evidence="3">
    <location>
        <begin position="74"/>
        <end position="90"/>
    </location>
</feature>
<accession>A0A8D0E832</accession>
<dbReference type="Pfam" id="PF15661">
    <property type="entry name" value="CF222"/>
    <property type="match status" value="1"/>
</dbReference>
<evidence type="ECO:0000256" key="3">
    <source>
        <dbReference type="SAM" id="MobiDB-lite"/>
    </source>
</evidence>
<sequence length="356" mass="40361">MAGSPVPPRKQVKEETRRVLEAFLQRSLNIEPLGHVGRGYHDPQSYSSSEEHAPQCPGWTHVHEEINRVEEKKHGFRNSVKRLLQRRPSPRRSPDKLPSSKDSLKRPKAEGEAGEKTRQKHSFSFKNLLRKKGTLSCEEAHPSGPPQRPDSLPVVTCYCRRKPAEFQGPQRSENGAEGTELYSLAAEKLDHLVKKKQLVSPTVAKHVPSPREQRSTNPSVPVHSGEVPKELDEKQKEEILQKLIALLEEQAEDINKKIEADPLLRNTLSRLSYRSFSRLAEAFTSQSPTDVPSPQLAKLALTMELTRKVAGINSHTVHTLMGYSLQYMDMFIPWLQQQGGWENIVTQDEIFDLQLD</sequence>
<feature type="compositionally biased region" description="Basic and acidic residues" evidence="3">
    <location>
        <begin position="92"/>
        <end position="117"/>
    </location>
</feature>
<keyword evidence="2" id="KW-0053">Apoptosis</keyword>
<keyword evidence="1" id="KW-0597">Phosphoprotein</keyword>
<dbReference type="GeneTree" id="ENSGT00940000154318"/>
<dbReference type="SUPFAM" id="SSF56854">
    <property type="entry name" value="Bcl-2 inhibitors of programmed cell death"/>
    <property type="match status" value="1"/>
</dbReference>
<evidence type="ECO:0000313" key="5">
    <source>
        <dbReference type="Proteomes" id="UP000694421"/>
    </source>
</evidence>
<dbReference type="InterPro" id="IPR036834">
    <property type="entry name" value="Bcl-2-like_sf"/>
</dbReference>
<evidence type="ECO:0008006" key="6">
    <source>
        <dbReference type="Google" id="ProtNLM"/>
    </source>
</evidence>
<dbReference type="InterPro" id="IPR031362">
    <property type="entry name" value="BNIP5"/>
</dbReference>
<dbReference type="AlphaFoldDB" id="A0A8D0E832"/>
<protein>
    <recommendedName>
        <fullName evidence="6">Bcl-2-like protein 12</fullName>
    </recommendedName>
</protein>
<dbReference type="Ensembl" id="ENSSMRT00000032547.1">
    <property type="protein sequence ID" value="ENSSMRP00000027885.1"/>
    <property type="gene ID" value="ENSSMRG00000021480.1"/>
</dbReference>
<dbReference type="GO" id="GO:2001236">
    <property type="term" value="P:regulation of extrinsic apoptotic signaling pathway"/>
    <property type="evidence" value="ECO:0007669"/>
    <property type="project" value="TreeGrafter"/>
</dbReference>
<keyword evidence="5" id="KW-1185">Reference proteome</keyword>
<dbReference type="Gene3D" id="1.10.437.10">
    <property type="entry name" value="Blc2-like"/>
    <property type="match status" value="1"/>
</dbReference>
<proteinExistence type="predicted"/>
<evidence type="ECO:0000256" key="2">
    <source>
        <dbReference type="ARBA" id="ARBA00022703"/>
    </source>
</evidence>
<dbReference type="OMA" id="QYMDMFV"/>